<dbReference type="GeneID" id="19973283"/>
<dbReference type="PANTHER" id="PTHR41774:SF1">
    <property type="entry name" value="NGG1P INTERACTING FACTOR NIF3"/>
    <property type="match status" value="1"/>
</dbReference>
<dbReference type="RefSeq" id="XP_008718503.1">
    <property type="nucleotide sequence ID" value="XM_008720281.1"/>
</dbReference>
<dbReference type="eggNOG" id="ENOG502S6WE">
    <property type="taxonomic scope" value="Eukaryota"/>
</dbReference>
<proteinExistence type="predicted"/>
<protein>
    <recommendedName>
        <fullName evidence="1">ATP phosphoribosyltransferase</fullName>
    </recommendedName>
</protein>
<organism evidence="2 3">
    <name type="scientific">Cyphellophora europaea (strain CBS 101466)</name>
    <name type="common">Phialophora europaea</name>
    <dbReference type="NCBI Taxonomy" id="1220924"/>
    <lineage>
        <taxon>Eukaryota</taxon>
        <taxon>Fungi</taxon>
        <taxon>Dikarya</taxon>
        <taxon>Ascomycota</taxon>
        <taxon>Pezizomycotina</taxon>
        <taxon>Eurotiomycetes</taxon>
        <taxon>Chaetothyriomycetidae</taxon>
        <taxon>Chaetothyriales</taxon>
        <taxon>Cyphellophoraceae</taxon>
        <taxon>Cyphellophora</taxon>
    </lineage>
</organism>
<name>W2RVB2_CYPE1</name>
<dbReference type="HOGENOM" id="CLU_120084_2_1_1"/>
<dbReference type="SUPFAM" id="SSF102705">
    <property type="entry name" value="NIF3 (NGG1p interacting factor 3)-like"/>
    <property type="match status" value="1"/>
</dbReference>
<evidence type="ECO:0000256" key="1">
    <source>
        <dbReference type="ARBA" id="ARBA00020998"/>
    </source>
</evidence>
<keyword evidence="3" id="KW-1185">Reference proteome</keyword>
<dbReference type="InterPro" id="IPR036069">
    <property type="entry name" value="DUF34/NIF3_sf"/>
</dbReference>
<dbReference type="PANTHER" id="PTHR41774">
    <property type="match status" value="1"/>
</dbReference>
<dbReference type="Proteomes" id="UP000030752">
    <property type="component" value="Unassembled WGS sequence"/>
</dbReference>
<dbReference type="STRING" id="1220924.W2RVB2"/>
<dbReference type="InParanoid" id="W2RVB2"/>
<dbReference type="OrthoDB" id="15981at2759"/>
<dbReference type="VEuPathDB" id="FungiDB:HMPREF1541_05944"/>
<sequence>MASPAGKYVLVYYVPTEHSMAVTAAVHATGAGTWPGGTYGETCFITEGTGQFRPLQGANPNIGKVGDLEQVNEHKVEMVIFGKDVALQAVGALKNAHPYEVVAYSVVKAEDF</sequence>
<dbReference type="InterPro" id="IPR015867">
    <property type="entry name" value="N-reg_PII/ATP_PRibTrfase_C"/>
</dbReference>
<accession>W2RVB2</accession>
<evidence type="ECO:0000313" key="3">
    <source>
        <dbReference type="Proteomes" id="UP000030752"/>
    </source>
</evidence>
<reference evidence="2 3" key="1">
    <citation type="submission" date="2013-03" db="EMBL/GenBank/DDBJ databases">
        <title>The Genome Sequence of Phialophora europaea CBS 101466.</title>
        <authorList>
            <consortium name="The Broad Institute Genomics Platform"/>
            <person name="Cuomo C."/>
            <person name="de Hoog S."/>
            <person name="Gorbushina A."/>
            <person name="Walker B."/>
            <person name="Young S.K."/>
            <person name="Zeng Q."/>
            <person name="Gargeya S."/>
            <person name="Fitzgerald M."/>
            <person name="Haas B."/>
            <person name="Abouelleil A."/>
            <person name="Allen A.W."/>
            <person name="Alvarado L."/>
            <person name="Arachchi H.M."/>
            <person name="Berlin A.M."/>
            <person name="Chapman S.B."/>
            <person name="Gainer-Dewar J."/>
            <person name="Goldberg J."/>
            <person name="Griggs A."/>
            <person name="Gujja S."/>
            <person name="Hansen M."/>
            <person name="Howarth C."/>
            <person name="Imamovic A."/>
            <person name="Ireland A."/>
            <person name="Larimer J."/>
            <person name="McCowan C."/>
            <person name="Murphy C."/>
            <person name="Pearson M."/>
            <person name="Poon T.W."/>
            <person name="Priest M."/>
            <person name="Roberts A."/>
            <person name="Saif S."/>
            <person name="Shea T."/>
            <person name="Sisk P."/>
            <person name="Sykes S."/>
            <person name="Wortman J."/>
            <person name="Nusbaum C."/>
            <person name="Birren B."/>
        </authorList>
    </citation>
    <scope>NUCLEOTIDE SEQUENCE [LARGE SCALE GENOMIC DNA]</scope>
    <source>
        <strain evidence="2 3">CBS 101466</strain>
    </source>
</reference>
<dbReference type="Gene3D" id="3.30.70.120">
    <property type="match status" value="1"/>
</dbReference>
<dbReference type="EMBL" id="KB822721">
    <property type="protein sequence ID" value="ETN39718.1"/>
    <property type="molecule type" value="Genomic_DNA"/>
</dbReference>
<gene>
    <name evidence="2" type="ORF">HMPREF1541_05944</name>
</gene>
<evidence type="ECO:0000313" key="2">
    <source>
        <dbReference type="EMBL" id="ETN39718.1"/>
    </source>
</evidence>
<dbReference type="AlphaFoldDB" id="W2RVB2"/>